<reference evidence="1 2" key="1">
    <citation type="submission" date="2020-05" db="EMBL/GenBank/DDBJ databases">
        <title>Draft genome sequence of Desulfovibrio sp. strain HN2T.</title>
        <authorList>
            <person name="Ueno A."/>
            <person name="Tamazawa S."/>
            <person name="Tamamura S."/>
            <person name="Murakami T."/>
            <person name="Kiyama T."/>
            <person name="Inomata H."/>
            <person name="Amano Y."/>
            <person name="Miyakawa K."/>
            <person name="Tamaki H."/>
            <person name="Naganuma T."/>
            <person name="Kaneko K."/>
        </authorList>
    </citation>
    <scope>NUCLEOTIDE SEQUENCE [LARGE SCALE GENOMIC DNA]</scope>
    <source>
        <strain evidence="1 2">HN2</strain>
    </source>
</reference>
<name>A0A7J0BHV7_9BACT</name>
<dbReference type="Proteomes" id="UP000503840">
    <property type="component" value="Unassembled WGS sequence"/>
</dbReference>
<dbReference type="RefSeq" id="WP_174404968.1">
    <property type="nucleotide sequence ID" value="NZ_BLVO01000013.1"/>
</dbReference>
<evidence type="ECO:0000313" key="2">
    <source>
        <dbReference type="Proteomes" id="UP000503840"/>
    </source>
</evidence>
<comment type="caution">
    <text evidence="1">The sequence shown here is derived from an EMBL/GenBank/DDBJ whole genome shotgun (WGS) entry which is preliminary data.</text>
</comment>
<dbReference type="AlphaFoldDB" id="A0A7J0BHV7"/>
<gene>
    <name evidence="1" type="ORF">DSM101010T_16650</name>
</gene>
<dbReference type="EMBL" id="BLVO01000013">
    <property type="protein sequence ID" value="GFM33300.1"/>
    <property type="molecule type" value="Genomic_DNA"/>
</dbReference>
<organism evidence="1 2">
    <name type="scientific">Desulfovibrio subterraneus</name>
    <dbReference type="NCBI Taxonomy" id="2718620"/>
    <lineage>
        <taxon>Bacteria</taxon>
        <taxon>Pseudomonadati</taxon>
        <taxon>Thermodesulfobacteriota</taxon>
        <taxon>Desulfovibrionia</taxon>
        <taxon>Desulfovibrionales</taxon>
        <taxon>Desulfovibrionaceae</taxon>
        <taxon>Desulfovibrio</taxon>
    </lineage>
</organism>
<protein>
    <recommendedName>
        <fullName evidence="3">Phage protein</fullName>
    </recommendedName>
</protein>
<keyword evidence="2" id="KW-1185">Reference proteome</keyword>
<sequence length="75" mass="8352">MTIWTRDELTAQLREWKAALLICASGKSYSIAGRTLTRSDVADIRKTLSYLERELNKIDGAPVGPVFVQGVTRRG</sequence>
<dbReference type="Pfam" id="PF19645">
    <property type="entry name" value="DUF6148"/>
    <property type="match status" value="1"/>
</dbReference>
<evidence type="ECO:0008006" key="3">
    <source>
        <dbReference type="Google" id="ProtNLM"/>
    </source>
</evidence>
<accession>A0A7J0BHV7</accession>
<proteinExistence type="predicted"/>
<dbReference type="InterPro" id="IPR046146">
    <property type="entry name" value="DUF6148"/>
</dbReference>
<evidence type="ECO:0000313" key="1">
    <source>
        <dbReference type="EMBL" id="GFM33300.1"/>
    </source>
</evidence>